<dbReference type="InterPro" id="IPR031994">
    <property type="entry name" value="JAKMIP_C"/>
</dbReference>
<keyword evidence="2 3" id="KW-0175">Coiled coil</keyword>
<feature type="coiled-coil region" evidence="3">
    <location>
        <begin position="242"/>
        <end position="335"/>
    </location>
</feature>
<dbReference type="GO" id="GO:0019900">
    <property type="term" value="F:kinase binding"/>
    <property type="evidence" value="ECO:0007669"/>
    <property type="project" value="InterPro"/>
</dbReference>
<dbReference type="PANTHER" id="PTHR18935">
    <property type="entry name" value="GOLGIN SUBFAMILY A MEMBER 4-LIKE ISOFORM X1"/>
    <property type="match status" value="1"/>
</dbReference>
<feature type="non-terminal residue" evidence="6">
    <location>
        <position position="472"/>
    </location>
</feature>
<keyword evidence="7" id="KW-1185">Reference proteome</keyword>
<dbReference type="AlphaFoldDB" id="A0A9Q0RXJ9"/>
<evidence type="ECO:0000313" key="6">
    <source>
        <dbReference type="EMBL" id="KAJ6636146.1"/>
    </source>
</evidence>
<protein>
    <recommendedName>
        <fullName evidence="5">Janus kinase and microtubule-interacting protein C-terminal domain-containing protein</fullName>
    </recommendedName>
</protein>
<feature type="coiled-coil region" evidence="3">
    <location>
        <begin position="78"/>
        <end position="105"/>
    </location>
</feature>
<sequence length="472" mass="54410">TIIASKLKPKLKELLATEKNAVRAFKAQNDAENRKAKILQKKKFEEELQATKKNLNTTKPKILDNVSNQQSDGHGAEVSKLNKEIAMLQKRNKNLEEKLQISSKAERQTSTDLRELKDSYELRLTQISKSAKTKIHRLLEEIKLKDKQIGKSQKTIPKAKSTKAKNDVSAETISSASQQSTIEISTCGNELAKMPHETQLSYYKTNKDTSGSDNDSVLSSSPQSLSPQPGTYPNNSDIWQMRSQDSKLLDSLQKEFENLQEKYGLLNENHLAAKRKIEQIEKENAIKEDENSKMSELMERLSYMECENEKLSKESHELREQNELLEFRIIELEESHDKWSLRSTINPDTRDMWTDTYKATSDDYFIPSDRSDSGITSPYNQQHSDDFSHCDLPSIQHDDIRKRILVMTKKSCFDDEDKACLLQIFSLLTNLEAMSQEQNMLMQRWNMFFVLKTGQHSRQFGMINLKKLFLVV</sequence>
<gene>
    <name evidence="6" type="ORF">Bhyg_14733</name>
</gene>
<dbReference type="Pfam" id="PF16034">
    <property type="entry name" value="JAKMIP_CC3"/>
    <property type="match status" value="1"/>
</dbReference>
<dbReference type="InterPro" id="IPR024836">
    <property type="entry name" value="JAKMIP"/>
</dbReference>
<evidence type="ECO:0000256" key="2">
    <source>
        <dbReference type="ARBA" id="ARBA00023054"/>
    </source>
</evidence>
<comment type="caution">
    <text evidence="6">The sequence shown here is derived from an EMBL/GenBank/DDBJ whole genome shotgun (WGS) entry which is preliminary data.</text>
</comment>
<feature type="domain" description="Janus kinase and microtubule-interacting protein C-terminal" evidence="5">
    <location>
        <begin position="294"/>
        <end position="336"/>
    </location>
</feature>
<feature type="coiled-coil region" evidence="3">
    <location>
        <begin position="22"/>
        <end position="54"/>
    </location>
</feature>
<organism evidence="6 7">
    <name type="scientific">Pseudolycoriella hygida</name>
    <dbReference type="NCBI Taxonomy" id="35572"/>
    <lineage>
        <taxon>Eukaryota</taxon>
        <taxon>Metazoa</taxon>
        <taxon>Ecdysozoa</taxon>
        <taxon>Arthropoda</taxon>
        <taxon>Hexapoda</taxon>
        <taxon>Insecta</taxon>
        <taxon>Pterygota</taxon>
        <taxon>Neoptera</taxon>
        <taxon>Endopterygota</taxon>
        <taxon>Diptera</taxon>
        <taxon>Nematocera</taxon>
        <taxon>Sciaroidea</taxon>
        <taxon>Sciaridae</taxon>
        <taxon>Pseudolycoriella</taxon>
    </lineage>
</organism>
<evidence type="ECO:0000313" key="7">
    <source>
        <dbReference type="Proteomes" id="UP001151699"/>
    </source>
</evidence>
<dbReference type="Proteomes" id="UP001151699">
    <property type="component" value="Chromosome C"/>
</dbReference>
<comment type="similarity">
    <text evidence="1">Belongs to the JAKMIP family.</text>
</comment>
<evidence type="ECO:0000256" key="1">
    <source>
        <dbReference type="ARBA" id="ARBA00005239"/>
    </source>
</evidence>
<reference evidence="6" key="1">
    <citation type="submission" date="2022-07" db="EMBL/GenBank/DDBJ databases">
        <authorList>
            <person name="Trinca V."/>
            <person name="Uliana J.V.C."/>
            <person name="Torres T.T."/>
            <person name="Ward R.J."/>
            <person name="Monesi N."/>
        </authorList>
    </citation>
    <scope>NUCLEOTIDE SEQUENCE</scope>
    <source>
        <strain evidence="6">HSMRA1968</strain>
        <tissue evidence="6">Whole embryos</tissue>
    </source>
</reference>
<proteinExistence type="inferred from homology"/>
<feature type="compositionally biased region" description="Low complexity" evidence="4">
    <location>
        <begin position="211"/>
        <end position="229"/>
    </location>
</feature>
<dbReference type="PANTHER" id="PTHR18935:SF8">
    <property type="entry name" value="GOLGIN SUBFAMILY A MEMBER 4-LIKE ISOFORM X1"/>
    <property type="match status" value="1"/>
</dbReference>
<name>A0A9Q0RXJ9_9DIPT</name>
<evidence type="ECO:0000256" key="4">
    <source>
        <dbReference type="SAM" id="MobiDB-lite"/>
    </source>
</evidence>
<accession>A0A9Q0RXJ9</accession>
<feature type="region of interest" description="Disordered" evidence="4">
    <location>
        <begin position="204"/>
        <end position="236"/>
    </location>
</feature>
<evidence type="ECO:0000259" key="5">
    <source>
        <dbReference type="Pfam" id="PF16034"/>
    </source>
</evidence>
<dbReference type="GO" id="GO:0008017">
    <property type="term" value="F:microtubule binding"/>
    <property type="evidence" value="ECO:0007669"/>
    <property type="project" value="InterPro"/>
</dbReference>
<dbReference type="EMBL" id="WJQU01000004">
    <property type="protein sequence ID" value="KAJ6636146.1"/>
    <property type="molecule type" value="Genomic_DNA"/>
</dbReference>
<dbReference type="OrthoDB" id="6424487at2759"/>
<feature type="region of interest" description="Disordered" evidence="4">
    <location>
        <begin position="152"/>
        <end position="172"/>
    </location>
</feature>
<evidence type="ECO:0000256" key="3">
    <source>
        <dbReference type="SAM" id="Coils"/>
    </source>
</evidence>